<evidence type="ECO:0000256" key="3">
    <source>
        <dbReference type="PIRSR" id="PIRSR602401-1"/>
    </source>
</evidence>
<accession>A0A3S1J706</accession>
<dbReference type="Proteomes" id="UP000271624">
    <property type="component" value="Unassembled WGS sequence"/>
</dbReference>
<dbReference type="GO" id="GO:0004497">
    <property type="term" value="F:monooxygenase activity"/>
    <property type="evidence" value="ECO:0007669"/>
    <property type="project" value="UniProtKB-KW"/>
</dbReference>
<dbReference type="SUPFAM" id="SSF48264">
    <property type="entry name" value="Cytochrome P450"/>
    <property type="match status" value="1"/>
</dbReference>
<comment type="cofactor">
    <cofactor evidence="1 3">
        <name>heme</name>
        <dbReference type="ChEBI" id="CHEBI:30413"/>
    </cofactor>
</comment>
<dbReference type="Gene3D" id="1.10.630.10">
    <property type="entry name" value="Cytochrome P450"/>
    <property type="match status" value="1"/>
</dbReference>
<dbReference type="PRINTS" id="PR00385">
    <property type="entry name" value="P450"/>
</dbReference>
<evidence type="ECO:0000313" key="5">
    <source>
        <dbReference type="EMBL" id="RUT08943.1"/>
    </source>
</evidence>
<dbReference type="PANTHER" id="PTHR24305:SF166">
    <property type="entry name" value="CYTOCHROME P450 12A4, MITOCHONDRIAL-RELATED"/>
    <property type="match status" value="1"/>
</dbReference>
<dbReference type="InterPro" id="IPR036396">
    <property type="entry name" value="Cyt_P450_sf"/>
</dbReference>
<keyword evidence="6" id="KW-1185">Reference proteome</keyword>
<dbReference type="AlphaFoldDB" id="A0A3S1J706"/>
<dbReference type="InterPro" id="IPR002401">
    <property type="entry name" value="Cyt_P450_E_grp-I"/>
</dbReference>
<sequence>MITITKSKLTVPGPRVAPVFGRITQTLNFVSDSIGISSQLFKTYGSVVSLAQGGGTNIYSPHANCPGTVLAYGPDIVREVTSQHDIYHKCPLIGSFYRRRNDSERTTPFSHFLVGLFGINNDSHRQHRQLLMPAFHKSRIESYRNDMVKIVESSLSQLKVGEVVNIVEVMRRLTMSIATKTLFGKDVNEDSSNLIRLLQEFGAQLTNPASVLLPIDFPGLPYHNLLDALIALDEEMRSIIRKRYASSVDGGDIISMLVQVKDADSGLTLTEDELLGHVTAIFAAGHDSSTNVIAWILFLLSQHPDITADLVDELDSVLHGEAPTVEQLQKLPLLDRVVKEGMRVLTAIPWNGRVTSQPTTLGGYELPVGTEVFVSIYQTHHMPEIYPEPERFNPQRWETIQPTMYEYNPFSAGSRICIGAGFAIMEIKIILAMLLMRYRLQLITEKPINAKGLIVMAPENGMFMKVHKQDRQFCQGVGGVHGNVREMVNLMN</sequence>
<dbReference type="GO" id="GO:0016705">
    <property type="term" value="F:oxidoreductase activity, acting on paired donors, with incorporation or reduction of molecular oxygen"/>
    <property type="evidence" value="ECO:0007669"/>
    <property type="project" value="InterPro"/>
</dbReference>
<dbReference type="RefSeq" id="WP_127079467.1">
    <property type="nucleotide sequence ID" value="NZ_RSCL01000002.1"/>
</dbReference>
<dbReference type="PRINTS" id="PR00463">
    <property type="entry name" value="EP450I"/>
</dbReference>
<keyword evidence="3 4" id="KW-0349">Heme</keyword>
<evidence type="ECO:0000256" key="1">
    <source>
        <dbReference type="ARBA" id="ARBA00001971"/>
    </source>
</evidence>
<evidence type="ECO:0000256" key="2">
    <source>
        <dbReference type="ARBA" id="ARBA00010617"/>
    </source>
</evidence>
<name>A0A3S1J706_9CYAN</name>
<gene>
    <name evidence="5" type="ORF">DSM106972_009960</name>
</gene>
<dbReference type="InterPro" id="IPR050121">
    <property type="entry name" value="Cytochrome_P450_monoxygenase"/>
</dbReference>
<evidence type="ECO:0000256" key="4">
    <source>
        <dbReference type="RuleBase" id="RU000461"/>
    </source>
</evidence>
<evidence type="ECO:0008006" key="7">
    <source>
        <dbReference type="Google" id="ProtNLM"/>
    </source>
</evidence>
<dbReference type="PANTHER" id="PTHR24305">
    <property type="entry name" value="CYTOCHROME P450"/>
    <property type="match status" value="1"/>
</dbReference>
<keyword evidence="3 4" id="KW-0408">Iron</keyword>
<keyword evidence="4" id="KW-0560">Oxidoreductase</keyword>
<comment type="caution">
    <text evidence="5">The sequence shown here is derived from an EMBL/GenBank/DDBJ whole genome shotgun (WGS) entry which is preliminary data.</text>
</comment>
<dbReference type="Pfam" id="PF00067">
    <property type="entry name" value="p450"/>
    <property type="match status" value="1"/>
</dbReference>
<protein>
    <recommendedName>
        <fullName evidence="7">Cytochrome P450</fullName>
    </recommendedName>
</protein>
<organism evidence="5 6">
    <name type="scientific">Dulcicalothrix desertica PCC 7102</name>
    <dbReference type="NCBI Taxonomy" id="232991"/>
    <lineage>
        <taxon>Bacteria</taxon>
        <taxon>Bacillati</taxon>
        <taxon>Cyanobacteriota</taxon>
        <taxon>Cyanophyceae</taxon>
        <taxon>Nostocales</taxon>
        <taxon>Calotrichaceae</taxon>
        <taxon>Dulcicalothrix</taxon>
    </lineage>
</organism>
<feature type="binding site" description="axial binding residue" evidence="3">
    <location>
        <position position="417"/>
    </location>
    <ligand>
        <name>heme</name>
        <dbReference type="ChEBI" id="CHEBI:30413"/>
    </ligand>
    <ligandPart>
        <name>Fe</name>
        <dbReference type="ChEBI" id="CHEBI:18248"/>
    </ligandPart>
</feature>
<evidence type="ECO:0000313" key="6">
    <source>
        <dbReference type="Proteomes" id="UP000271624"/>
    </source>
</evidence>
<dbReference type="InterPro" id="IPR017972">
    <property type="entry name" value="Cyt_P450_CS"/>
</dbReference>
<keyword evidence="3 4" id="KW-0479">Metal-binding</keyword>
<comment type="similarity">
    <text evidence="2 4">Belongs to the cytochrome P450 family.</text>
</comment>
<reference evidence="5" key="2">
    <citation type="journal article" date="2019" name="Genome Biol. Evol.">
        <title>Day and night: Metabolic profiles and evolutionary relationships of six axenic non-marine cyanobacteria.</title>
        <authorList>
            <person name="Will S.E."/>
            <person name="Henke P."/>
            <person name="Boedeker C."/>
            <person name="Huang S."/>
            <person name="Brinkmann H."/>
            <person name="Rohde M."/>
            <person name="Jarek M."/>
            <person name="Friedl T."/>
            <person name="Seufert S."/>
            <person name="Schumacher M."/>
            <person name="Overmann J."/>
            <person name="Neumann-Schaal M."/>
            <person name="Petersen J."/>
        </authorList>
    </citation>
    <scope>NUCLEOTIDE SEQUENCE [LARGE SCALE GENOMIC DNA]</scope>
    <source>
        <strain evidence="5">PCC 7102</strain>
    </source>
</reference>
<reference evidence="5" key="1">
    <citation type="submission" date="2018-12" db="EMBL/GenBank/DDBJ databases">
        <authorList>
            <person name="Will S."/>
            <person name="Neumann-Schaal M."/>
            <person name="Henke P."/>
        </authorList>
    </citation>
    <scope>NUCLEOTIDE SEQUENCE</scope>
    <source>
        <strain evidence="5">PCC 7102</strain>
    </source>
</reference>
<dbReference type="PROSITE" id="PS00086">
    <property type="entry name" value="CYTOCHROME_P450"/>
    <property type="match status" value="1"/>
</dbReference>
<dbReference type="EMBL" id="RSCL01000002">
    <property type="protein sequence ID" value="RUT08943.1"/>
    <property type="molecule type" value="Genomic_DNA"/>
</dbReference>
<dbReference type="OrthoDB" id="446280at2"/>
<keyword evidence="4" id="KW-0503">Monooxygenase</keyword>
<proteinExistence type="inferred from homology"/>
<dbReference type="GO" id="GO:0005506">
    <property type="term" value="F:iron ion binding"/>
    <property type="evidence" value="ECO:0007669"/>
    <property type="project" value="InterPro"/>
</dbReference>
<dbReference type="GO" id="GO:0020037">
    <property type="term" value="F:heme binding"/>
    <property type="evidence" value="ECO:0007669"/>
    <property type="project" value="InterPro"/>
</dbReference>
<dbReference type="InterPro" id="IPR001128">
    <property type="entry name" value="Cyt_P450"/>
</dbReference>